<keyword evidence="2 3" id="KW-0342">GTP-binding</keyword>
<dbReference type="Pfam" id="PF00735">
    <property type="entry name" value="Septin"/>
    <property type="match status" value="2"/>
</dbReference>
<feature type="region of interest" description="Disordered" evidence="4">
    <location>
        <begin position="384"/>
        <end position="460"/>
    </location>
</feature>
<feature type="compositionally biased region" description="Basic and acidic residues" evidence="4">
    <location>
        <begin position="393"/>
        <end position="403"/>
    </location>
</feature>
<dbReference type="InterPro" id="IPR030379">
    <property type="entry name" value="G_SEPTIN_dom"/>
</dbReference>
<organism evidence="6 7">
    <name type="scientific">Cirrhinus molitorella</name>
    <name type="common">mud carp</name>
    <dbReference type="NCBI Taxonomy" id="172907"/>
    <lineage>
        <taxon>Eukaryota</taxon>
        <taxon>Metazoa</taxon>
        <taxon>Chordata</taxon>
        <taxon>Craniata</taxon>
        <taxon>Vertebrata</taxon>
        <taxon>Euteleostomi</taxon>
        <taxon>Actinopterygii</taxon>
        <taxon>Neopterygii</taxon>
        <taxon>Teleostei</taxon>
        <taxon>Ostariophysi</taxon>
        <taxon>Cypriniformes</taxon>
        <taxon>Cyprinidae</taxon>
        <taxon>Labeoninae</taxon>
        <taxon>Labeonini</taxon>
        <taxon>Cirrhinus</taxon>
    </lineage>
</organism>
<dbReference type="InterPro" id="IPR027417">
    <property type="entry name" value="P-loop_NTPase"/>
</dbReference>
<gene>
    <name evidence="6" type="ORF">QQF64_017253</name>
</gene>
<dbReference type="PROSITE" id="PS51719">
    <property type="entry name" value="G_SEPTIN"/>
    <property type="match status" value="2"/>
</dbReference>
<accession>A0ABR3LI93</accession>
<feature type="domain" description="Septin-type G" evidence="5">
    <location>
        <begin position="81"/>
        <end position="354"/>
    </location>
</feature>
<dbReference type="Proteomes" id="UP001558613">
    <property type="component" value="Unassembled WGS sequence"/>
</dbReference>
<comment type="caution">
    <text evidence="6">The sequence shown here is derived from an EMBL/GenBank/DDBJ whole genome shotgun (WGS) entry which is preliminary data.</text>
</comment>
<feature type="compositionally biased region" description="Low complexity" evidence="4">
    <location>
        <begin position="21"/>
        <end position="32"/>
    </location>
</feature>
<reference evidence="6 7" key="1">
    <citation type="submission" date="2023-09" db="EMBL/GenBank/DDBJ databases">
        <authorList>
            <person name="Wang M."/>
        </authorList>
    </citation>
    <scope>NUCLEOTIDE SEQUENCE [LARGE SCALE GENOMIC DNA]</scope>
    <source>
        <strain evidence="6">GT-2023</strain>
        <tissue evidence="6">Liver</tissue>
    </source>
</reference>
<dbReference type="InterPro" id="IPR016491">
    <property type="entry name" value="Septin"/>
</dbReference>
<dbReference type="EMBL" id="JAYMGO010000021">
    <property type="protein sequence ID" value="KAL1252560.1"/>
    <property type="molecule type" value="Genomic_DNA"/>
</dbReference>
<sequence>MDPDTSFCDPTQAEDKDESIRFSNAFGSSSSLSEEKAHTADDKSPLRPKSPGGCVDTRDFLEKYVGIVTLPNQVQQKAVKKGFVFNLMVVGESGLGKSTLVNSLFLTNLYMDRCVPDASEKIAQTVSITKSTVDIIEEGVNLRLTVIDTPGFGDALNNHESWKAAVRYVDQEMEKYRTNEIGLNRKNITDNRVHCCLYFISPHGHGLKPIDVNFMKALDQKVNIVPVLAKADSLTPKETRNMKAKILAEIDKFKIKIFQVPECDLDNEVLFKQQTLELKKSIPFAVIGSNTVVERNSRRVRARVYPWGIVEVENPSHSDFVQLRNMLIRTHMQDLIHTTHYVLYENYRINCLCRNPFLLSSLAIEDCEDAELAYTMRDLPPRAGHTFPGHEMPMMDREPDGSTRPHTPGTPTFTRPMNRSLLGSEPELPRRGQLNSMSSLDSPLSPSRPKSPWGRFDPYDSAEDQDKEYVGFATLPNQVHRKSVKKGFAFTLMVAGESGLGKSTLVNSLFLTDLYKDRKMLNAEERISQTVEITKHTVAIEEKGVKLKLTIVDTPGFGDAVNNTESWRAVVDYIDQQFEQYFRDESGLNRKNIQDNRVHCCLYFISPFGHGLRPMDVEFMKVLHEKVNIVPVLAKADSLTPLEVRRMKIKIREEIEKFDINIYQFPECDSDEDEEFKLHHQELKDSIPFAVIGSNVQVESQGRRFRGRQYPWGVVEVENPAHSDFLKLRNMLVRTHMQDLKDVTRETHYENYRAQCIQNMTRMVVKERKRSLCNQLRDSMSDLPVPLMPVDSETERLIWEKDEELRRMQEILERIQEQMHHGH</sequence>
<proteinExistence type="inferred from homology"/>
<evidence type="ECO:0000256" key="4">
    <source>
        <dbReference type="SAM" id="MobiDB-lite"/>
    </source>
</evidence>
<keyword evidence="7" id="KW-1185">Reference proteome</keyword>
<feature type="domain" description="Septin-type G" evidence="5">
    <location>
        <begin position="486"/>
        <end position="759"/>
    </location>
</feature>
<evidence type="ECO:0000256" key="3">
    <source>
        <dbReference type="RuleBase" id="RU004560"/>
    </source>
</evidence>
<evidence type="ECO:0000313" key="6">
    <source>
        <dbReference type="EMBL" id="KAL1252560.1"/>
    </source>
</evidence>
<comment type="similarity">
    <text evidence="3">Belongs to the TRAFAC class TrmE-Era-EngA-EngB-Septin-like GTPase superfamily. Septin GTPase family.</text>
</comment>
<evidence type="ECO:0000256" key="2">
    <source>
        <dbReference type="ARBA" id="ARBA00023134"/>
    </source>
</evidence>
<name>A0ABR3LI93_9TELE</name>
<keyword evidence="1 3" id="KW-0547">Nucleotide-binding</keyword>
<dbReference type="CDD" id="cd01850">
    <property type="entry name" value="CDC_Septin"/>
    <property type="match status" value="2"/>
</dbReference>
<evidence type="ECO:0000259" key="5">
    <source>
        <dbReference type="PROSITE" id="PS51719"/>
    </source>
</evidence>
<feature type="region of interest" description="Disordered" evidence="4">
    <location>
        <begin position="1"/>
        <end position="52"/>
    </location>
</feature>
<protein>
    <recommendedName>
        <fullName evidence="5">Septin-type G domain-containing protein</fullName>
    </recommendedName>
</protein>
<feature type="compositionally biased region" description="Low complexity" evidence="4">
    <location>
        <begin position="434"/>
        <end position="452"/>
    </location>
</feature>
<dbReference type="PANTHER" id="PTHR18884">
    <property type="entry name" value="SEPTIN"/>
    <property type="match status" value="1"/>
</dbReference>
<dbReference type="SUPFAM" id="SSF52540">
    <property type="entry name" value="P-loop containing nucleoside triphosphate hydrolases"/>
    <property type="match status" value="2"/>
</dbReference>
<dbReference type="Gene3D" id="3.40.50.300">
    <property type="entry name" value="P-loop containing nucleotide triphosphate hydrolases"/>
    <property type="match status" value="2"/>
</dbReference>
<feature type="compositionally biased region" description="Basic and acidic residues" evidence="4">
    <location>
        <begin position="33"/>
        <end position="45"/>
    </location>
</feature>
<evidence type="ECO:0000256" key="1">
    <source>
        <dbReference type="ARBA" id="ARBA00022741"/>
    </source>
</evidence>
<evidence type="ECO:0000313" key="7">
    <source>
        <dbReference type="Proteomes" id="UP001558613"/>
    </source>
</evidence>